<reference evidence="1 2" key="1">
    <citation type="journal article" date="2016" name="Mol. Biol. Evol.">
        <title>Comparative Genomics of Early-Diverging Mushroom-Forming Fungi Provides Insights into the Origins of Lignocellulose Decay Capabilities.</title>
        <authorList>
            <person name="Nagy L.G."/>
            <person name="Riley R."/>
            <person name="Tritt A."/>
            <person name="Adam C."/>
            <person name="Daum C."/>
            <person name="Floudas D."/>
            <person name="Sun H."/>
            <person name="Yadav J.S."/>
            <person name="Pangilinan J."/>
            <person name="Larsson K.H."/>
            <person name="Matsuura K."/>
            <person name="Barry K."/>
            <person name="Labutti K."/>
            <person name="Kuo R."/>
            <person name="Ohm R.A."/>
            <person name="Bhattacharya S.S."/>
            <person name="Shirouzu T."/>
            <person name="Yoshinaga Y."/>
            <person name="Martin F.M."/>
            <person name="Grigoriev I.V."/>
            <person name="Hibbett D.S."/>
        </authorList>
    </citation>
    <scope>NUCLEOTIDE SEQUENCE [LARGE SCALE GENOMIC DNA]</scope>
    <source>
        <strain evidence="1 2">HHB9708</strain>
    </source>
</reference>
<organism evidence="1 2">
    <name type="scientific">Sistotremastrum niveocremeum HHB9708</name>
    <dbReference type="NCBI Taxonomy" id="1314777"/>
    <lineage>
        <taxon>Eukaryota</taxon>
        <taxon>Fungi</taxon>
        <taxon>Dikarya</taxon>
        <taxon>Basidiomycota</taxon>
        <taxon>Agaricomycotina</taxon>
        <taxon>Agaricomycetes</taxon>
        <taxon>Sistotremastrales</taxon>
        <taxon>Sistotremastraceae</taxon>
        <taxon>Sertulicium</taxon>
        <taxon>Sertulicium niveocremeum</taxon>
    </lineage>
</organism>
<evidence type="ECO:0000313" key="2">
    <source>
        <dbReference type="Proteomes" id="UP000076722"/>
    </source>
</evidence>
<dbReference type="EMBL" id="KV419399">
    <property type="protein sequence ID" value="KZS96403.1"/>
    <property type="molecule type" value="Genomic_DNA"/>
</dbReference>
<gene>
    <name evidence="1" type="ORF">SISNIDRAFT_313835</name>
</gene>
<accession>A0A164XY74</accession>
<dbReference type="Proteomes" id="UP000076722">
    <property type="component" value="Unassembled WGS sequence"/>
</dbReference>
<protein>
    <submittedName>
        <fullName evidence="1">Uncharacterized protein</fullName>
    </submittedName>
</protein>
<proteinExistence type="predicted"/>
<sequence length="158" mass="17723">MGPASDDWGWFLGLRVYGWTGTFGLRDYDLSLEDLSASRRRSTCDLGAWILLDDRCGIEYDSDHGIEILLIGIMSLCLSVRLLFTIRRSSIPSPPPNKCIARRYALFMDMKLLVDDQLPTASSPRKYSATNSAQTDSMATIIFSTLPFFHFIGTPLSM</sequence>
<dbReference type="AlphaFoldDB" id="A0A164XY74"/>
<name>A0A164XY74_9AGAM</name>
<keyword evidence="2" id="KW-1185">Reference proteome</keyword>
<evidence type="ECO:0000313" key="1">
    <source>
        <dbReference type="EMBL" id="KZS96403.1"/>
    </source>
</evidence>